<evidence type="ECO:0000313" key="3">
    <source>
        <dbReference type="Proteomes" id="UP001501257"/>
    </source>
</evidence>
<sequence length="170" mass="16653">MNGSQVPLQCAARARAVVASATAAQVTLATAESLTAGMIAAALAEVPGASAVLNGGVISYANSVKTGVLGVDPGLLETNGSVDGEVARQMAAGAMVACGADLAVSATGVAGPEAHDGKEVGTVFIGYAKATDSGFTEHRFTGDRAGIRALSTLAALDSLGSHLLPSDRTA</sequence>
<dbReference type="RefSeq" id="WP_210101340.1">
    <property type="nucleotide sequence ID" value="NZ_BAABLK010000091.1"/>
</dbReference>
<organism evidence="2 3">
    <name type="scientific">Paeniglutamicibacter antarcticus</name>
    <dbReference type="NCBI Taxonomy" id="494023"/>
    <lineage>
        <taxon>Bacteria</taxon>
        <taxon>Bacillati</taxon>
        <taxon>Actinomycetota</taxon>
        <taxon>Actinomycetes</taxon>
        <taxon>Micrococcales</taxon>
        <taxon>Micrococcaceae</taxon>
        <taxon>Paeniglutamicibacter</taxon>
    </lineage>
</organism>
<keyword evidence="3" id="KW-1185">Reference proteome</keyword>
<dbReference type="NCBIfam" id="TIGR00199">
    <property type="entry name" value="PncC_domain"/>
    <property type="match status" value="1"/>
</dbReference>
<gene>
    <name evidence="2" type="ORF">GCM10025778_34490</name>
</gene>
<feature type="domain" description="CinA C-terminal" evidence="1">
    <location>
        <begin position="14"/>
        <end position="161"/>
    </location>
</feature>
<accession>A0ABP9TVE9</accession>
<reference evidence="3" key="1">
    <citation type="journal article" date="2019" name="Int. J. Syst. Evol. Microbiol.">
        <title>The Global Catalogue of Microorganisms (GCM) 10K type strain sequencing project: providing services to taxonomists for standard genome sequencing and annotation.</title>
        <authorList>
            <consortium name="The Broad Institute Genomics Platform"/>
            <consortium name="The Broad Institute Genome Sequencing Center for Infectious Disease"/>
            <person name="Wu L."/>
            <person name="Ma J."/>
        </authorList>
    </citation>
    <scope>NUCLEOTIDE SEQUENCE [LARGE SCALE GENOMIC DNA]</scope>
    <source>
        <strain evidence="3">JCM 18952</strain>
    </source>
</reference>
<comment type="caution">
    <text evidence="2">The sequence shown here is derived from an EMBL/GenBank/DDBJ whole genome shotgun (WGS) entry which is preliminary data.</text>
</comment>
<dbReference type="InterPro" id="IPR036653">
    <property type="entry name" value="CinA-like_C"/>
</dbReference>
<evidence type="ECO:0000259" key="1">
    <source>
        <dbReference type="Pfam" id="PF02464"/>
    </source>
</evidence>
<protein>
    <submittedName>
        <fullName evidence="2">CinA family protein</fullName>
    </submittedName>
</protein>
<name>A0ABP9TVE9_9MICC</name>
<evidence type="ECO:0000313" key="2">
    <source>
        <dbReference type="EMBL" id="GAA5228910.1"/>
    </source>
</evidence>
<dbReference type="SUPFAM" id="SSF142433">
    <property type="entry name" value="CinA-like"/>
    <property type="match status" value="1"/>
</dbReference>
<dbReference type="Gene3D" id="3.90.950.20">
    <property type="entry name" value="CinA-like"/>
    <property type="match status" value="1"/>
</dbReference>
<dbReference type="EMBL" id="BAABLK010000091">
    <property type="protein sequence ID" value="GAA5228910.1"/>
    <property type="molecule type" value="Genomic_DNA"/>
</dbReference>
<dbReference type="Pfam" id="PF02464">
    <property type="entry name" value="CinA"/>
    <property type="match status" value="1"/>
</dbReference>
<dbReference type="Proteomes" id="UP001501257">
    <property type="component" value="Unassembled WGS sequence"/>
</dbReference>
<proteinExistence type="predicted"/>
<dbReference type="InterPro" id="IPR008136">
    <property type="entry name" value="CinA_C"/>
</dbReference>